<keyword evidence="3" id="KW-1185">Reference proteome</keyword>
<proteinExistence type="predicted"/>
<sequence>MAGKKVFVSYDHSEDLRYKDLLRAWDANTSFDFSFDQRSPNVAIDSDDAGRIKASLTTKMKEADYLLVIIGSKSYASKWMTWEIERAKMSDVKLKLAAVKIDSQYTTPSGLYGTGTAFTYSFTLNGIVDALSRASNNY</sequence>
<comment type="caution">
    <text evidence="2">The sequence shown here is derived from an EMBL/GenBank/DDBJ whole genome shotgun (WGS) entry which is preliminary data.</text>
</comment>
<protein>
    <submittedName>
        <fullName evidence="2">TIR-like domain-containing protein</fullName>
    </submittedName>
</protein>
<reference evidence="2 3" key="1">
    <citation type="submission" date="2019-10" db="EMBL/GenBank/DDBJ databases">
        <title>Rudanella paleaurantiibacter sp. nov., isolated from sludge.</title>
        <authorList>
            <person name="Xu S.Q."/>
        </authorList>
    </citation>
    <scope>NUCLEOTIDE SEQUENCE [LARGE SCALE GENOMIC DNA]</scope>
    <source>
        <strain evidence="2 3">HX-22-17</strain>
    </source>
</reference>
<gene>
    <name evidence="2" type="ORF">F5984_25485</name>
</gene>
<dbReference type="InterPro" id="IPR015032">
    <property type="entry name" value="ThsB__TIR-like_domain"/>
</dbReference>
<dbReference type="Pfam" id="PF08937">
    <property type="entry name" value="ThsB_TIR"/>
    <property type="match status" value="1"/>
</dbReference>
<dbReference type="Gene3D" id="3.40.50.11200">
    <property type="match status" value="1"/>
</dbReference>
<dbReference type="EMBL" id="WELI01000019">
    <property type="protein sequence ID" value="KAB7725844.1"/>
    <property type="molecule type" value="Genomic_DNA"/>
</dbReference>
<feature type="domain" description="Thoeris protein ThsB TIR-like" evidence="1">
    <location>
        <begin position="7"/>
        <end position="104"/>
    </location>
</feature>
<dbReference type="AlphaFoldDB" id="A0A7J5TS23"/>
<accession>A0A7J5TS23</accession>
<evidence type="ECO:0000259" key="1">
    <source>
        <dbReference type="Pfam" id="PF08937"/>
    </source>
</evidence>
<evidence type="ECO:0000313" key="3">
    <source>
        <dbReference type="Proteomes" id="UP000488299"/>
    </source>
</evidence>
<evidence type="ECO:0000313" key="2">
    <source>
        <dbReference type="EMBL" id="KAB7725844.1"/>
    </source>
</evidence>
<dbReference type="RefSeq" id="WP_152127077.1">
    <property type="nucleotide sequence ID" value="NZ_WELI01000019.1"/>
</dbReference>
<organism evidence="2 3">
    <name type="scientific">Rudanella paleaurantiibacter</name>
    <dbReference type="NCBI Taxonomy" id="2614655"/>
    <lineage>
        <taxon>Bacteria</taxon>
        <taxon>Pseudomonadati</taxon>
        <taxon>Bacteroidota</taxon>
        <taxon>Cytophagia</taxon>
        <taxon>Cytophagales</taxon>
        <taxon>Cytophagaceae</taxon>
        <taxon>Rudanella</taxon>
    </lineage>
</organism>
<name>A0A7J5TS23_9BACT</name>
<dbReference type="Proteomes" id="UP000488299">
    <property type="component" value="Unassembled WGS sequence"/>
</dbReference>